<accession>A0A1M6N2Z0</accession>
<dbReference type="STRING" id="1830138.SAMN05443507_10561"/>
<dbReference type="InterPro" id="IPR032329">
    <property type="entry name" value="DUF4855"/>
</dbReference>
<dbReference type="RefSeq" id="WP_072873305.1">
    <property type="nucleotide sequence ID" value="NZ_FRAF01000005.1"/>
</dbReference>
<dbReference type="Pfam" id="PF16147">
    <property type="entry name" value="DUF4855"/>
    <property type="match status" value="1"/>
</dbReference>
<proteinExistence type="predicted"/>
<evidence type="ECO:0000313" key="2">
    <source>
        <dbReference type="EMBL" id="SHJ90026.1"/>
    </source>
</evidence>
<evidence type="ECO:0000256" key="1">
    <source>
        <dbReference type="SAM" id="SignalP"/>
    </source>
</evidence>
<protein>
    <recommendedName>
        <fullName evidence="4">F5/8 type C domain-containing protein</fullName>
    </recommendedName>
</protein>
<reference evidence="3" key="1">
    <citation type="submission" date="2016-11" db="EMBL/GenBank/DDBJ databases">
        <authorList>
            <person name="Varghese N."/>
            <person name="Submissions S."/>
        </authorList>
    </citation>
    <scope>NUCLEOTIDE SEQUENCE [LARGE SCALE GENOMIC DNA]</scope>
    <source>
        <strain evidence="3">USBA-503</strain>
    </source>
</reference>
<dbReference type="Proteomes" id="UP000184016">
    <property type="component" value="Unassembled WGS sequence"/>
</dbReference>
<keyword evidence="3" id="KW-1185">Reference proteome</keyword>
<dbReference type="AlphaFoldDB" id="A0A1M6N2Z0"/>
<evidence type="ECO:0000313" key="3">
    <source>
        <dbReference type="Proteomes" id="UP000184016"/>
    </source>
</evidence>
<dbReference type="EMBL" id="FRAF01000005">
    <property type="protein sequence ID" value="SHJ90026.1"/>
    <property type="molecule type" value="Genomic_DNA"/>
</dbReference>
<keyword evidence="1" id="KW-0732">Signal</keyword>
<evidence type="ECO:0008006" key="4">
    <source>
        <dbReference type="Google" id="ProtNLM"/>
    </source>
</evidence>
<feature type="chain" id="PRO_5012183925" description="F5/8 type C domain-containing protein" evidence="1">
    <location>
        <begin position="31"/>
        <end position="534"/>
    </location>
</feature>
<sequence>MKRQRVIQMALASLSSVAWLGVSSWTSADAASIWTNLASQATLKISVTGYPDQQFAEQEDAYQGNLLQGSAWQGFSHQGGRELDIHLPQPAVVHALSIDVRQYLPMGIYYPSYVQFEVRENGVWHTLGRVYNDRSRIGLRDSSQRFTLYFPPTQGQTFRILFPVHVWVFARQIACMGTYQAVSDAKTANDYPISSVTPANTTGQALTPASANQIENMLLVNVSPDSPLYTSSQFASLVAYDNQQNEPVAPFFNTILFLADGSVQDNKSAWNQYLGNLFSSHGQLAQLQEAVYQDNAKLGTPNAVENVVLTLPSTPYNGGDFGEIDGQDLSFNPTLTHPFAVQAREAAIQWFLQKAVQDFAAGAYPNLRLAGFYWQREDCPSDALGEKQLIQYSSALLAKDKLPLLWIPFYAASGVTVWKHLGFQAAWLQPNYAELGNQAFPARLTNAADIAERYGMGLELEWTRLTPNGETLYVQQLQQFAADGLGQGVSHAFYDGANFLSHAEASANPFTRAIYDDTYDFVSGQYNKIGAPIQ</sequence>
<organism evidence="2 3">
    <name type="scientific">Alicyclobacillus tolerans</name>
    <dbReference type="NCBI Taxonomy" id="90970"/>
    <lineage>
        <taxon>Bacteria</taxon>
        <taxon>Bacillati</taxon>
        <taxon>Bacillota</taxon>
        <taxon>Bacilli</taxon>
        <taxon>Bacillales</taxon>
        <taxon>Alicyclobacillaceae</taxon>
        <taxon>Alicyclobacillus</taxon>
    </lineage>
</organism>
<name>A0A1M6N2Z0_9BACL</name>
<gene>
    <name evidence="2" type="ORF">SAMN05443507_10561</name>
</gene>
<feature type="signal peptide" evidence="1">
    <location>
        <begin position="1"/>
        <end position="30"/>
    </location>
</feature>